<name>A0ACB7PET6_9PEZI</name>
<evidence type="ECO:0000313" key="1">
    <source>
        <dbReference type="EMBL" id="KAH6636842.1"/>
    </source>
</evidence>
<dbReference type="EMBL" id="JAGIZQ010000003">
    <property type="protein sequence ID" value="KAH6636842.1"/>
    <property type="molecule type" value="Genomic_DNA"/>
</dbReference>
<dbReference type="Proteomes" id="UP000724584">
    <property type="component" value="Unassembled WGS sequence"/>
</dbReference>
<organism evidence="1 2">
    <name type="scientific">Chaetomium tenue</name>
    <dbReference type="NCBI Taxonomy" id="1854479"/>
    <lineage>
        <taxon>Eukaryota</taxon>
        <taxon>Fungi</taxon>
        <taxon>Dikarya</taxon>
        <taxon>Ascomycota</taxon>
        <taxon>Pezizomycotina</taxon>
        <taxon>Sordariomycetes</taxon>
        <taxon>Sordariomycetidae</taxon>
        <taxon>Sordariales</taxon>
        <taxon>Chaetomiaceae</taxon>
        <taxon>Chaetomium</taxon>
    </lineage>
</organism>
<sequence length="321" mass="35756">MPRVDRVDHVPSVDGALQFGLHHRTALTACQIVANNAFDGFLALDRAGTQPVNASVPIVGILTASEYYFIRAHLVPTNERVWFARNGMSRYGVDAVVDIDDSANYIALRSDVHICLDTWAFVLVPKVPEALPATGANPGHNSVLSATDGTQQQQQQQHQQHQYAVHILSGADPMFSSLHYDIRLPHSRLANCSREFLYARFALNIFIAVKAFVTAGQRRRVARFMVVDEDRGPELVEEDIDGPPLFALYEAGKPRSVSPPECKRGGGSHSRGGQQDVDEEGYFTSEDEEDDDTVWERHVRGIEEEQRGRPRKRARRGSNSL</sequence>
<keyword evidence="2" id="KW-1185">Reference proteome</keyword>
<reference evidence="1 2" key="1">
    <citation type="journal article" date="2021" name="Nat. Commun.">
        <title>Genetic determinants of endophytism in the Arabidopsis root mycobiome.</title>
        <authorList>
            <person name="Mesny F."/>
            <person name="Miyauchi S."/>
            <person name="Thiergart T."/>
            <person name="Pickel B."/>
            <person name="Atanasova L."/>
            <person name="Karlsson M."/>
            <person name="Huettel B."/>
            <person name="Barry K.W."/>
            <person name="Haridas S."/>
            <person name="Chen C."/>
            <person name="Bauer D."/>
            <person name="Andreopoulos W."/>
            <person name="Pangilinan J."/>
            <person name="LaButti K."/>
            <person name="Riley R."/>
            <person name="Lipzen A."/>
            <person name="Clum A."/>
            <person name="Drula E."/>
            <person name="Henrissat B."/>
            <person name="Kohler A."/>
            <person name="Grigoriev I.V."/>
            <person name="Martin F.M."/>
            <person name="Hacquard S."/>
        </authorList>
    </citation>
    <scope>NUCLEOTIDE SEQUENCE [LARGE SCALE GENOMIC DNA]</scope>
    <source>
        <strain evidence="1 2">MPI-SDFR-AT-0079</strain>
    </source>
</reference>
<protein>
    <submittedName>
        <fullName evidence="1">Uncharacterized protein</fullName>
    </submittedName>
</protein>
<evidence type="ECO:0000313" key="2">
    <source>
        <dbReference type="Proteomes" id="UP000724584"/>
    </source>
</evidence>
<proteinExistence type="predicted"/>
<gene>
    <name evidence="1" type="ORF">F5144DRAFT_591857</name>
</gene>
<comment type="caution">
    <text evidence="1">The sequence shown here is derived from an EMBL/GenBank/DDBJ whole genome shotgun (WGS) entry which is preliminary data.</text>
</comment>
<accession>A0ACB7PET6</accession>